<evidence type="ECO:0000256" key="2">
    <source>
        <dbReference type="ARBA" id="ARBA00022741"/>
    </source>
</evidence>
<dbReference type="InterPro" id="IPR023660">
    <property type="entry name" value="Arg_Kinase"/>
</dbReference>
<organism evidence="9 10">
    <name type="scientific">Salinicoccus roseus</name>
    <dbReference type="NCBI Taxonomy" id="45670"/>
    <lineage>
        <taxon>Bacteria</taxon>
        <taxon>Bacillati</taxon>
        <taxon>Bacillota</taxon>
        <taxon>Bacilli</taxon>
        <taxon>Bacillales</taxon>
        <taxon>Staphylococcaceae</taxon>
        <taxon>Salinicoccus</taxon>
    </lineage>
</organism>
<keyword evidence="2 5" id="KW-0547">Nucleotide-binding</keyword>
<reference evidence="9" key="1">
    <citation type="submission" date="2020-04" db="EMBL/GenBank/DDBJ databases">
        <authorList>
            <person name="Tanveer F."/>
            <person name="Xie Y."/>
            <person name="Shinwari Z.K."/>
        </authorList>
    </citation>
    <scope>NUCLEOTIDE SEQUENCE</scope>
    <source>
        <strain evidence="9">MOSEL-ME25</strain>
    </source>
</reference>
<keyword evidence="4 5" id="KW-0067">ATP-binding</keyword>
<comment type="caution">
    <text evidence="9">The sequence shown here is derived from an EMBL/GenBank/DDBJ whole genome shotgun (WGS) entry which is preliminary data.</text>
</comment>
<dbReference type="InterPro" id="IPR022415">
    <property type="entry name" value="ATP-guanido_PTrfase_AS"/>
</dbReference>
<feature type="domain" description="Phosphagen kinase C-terminal" evidence="8">
    <location>
        <begin position="30"/>
        <end position="252"/>
    </location>
</feature>
<dbReference type="InterPro" id="IPR022414">
    <property type="entry name" value="ATP-guanido_PTrfase_cat"/>
</dbReference>
<proteinExistence type="inferred from homology"/>
<feature type="binding site" evidence="5">
    <location>
        <begin position="205"/>
        <end position="210"/>
    </location>
    <ligand>
        <name>ATP</name>
        <dbReference type="ChEBI" id="CHEBI:30616"/>
    </ligand>
</feature>
<feature type="binding site" evidence="5">
    <location>
        <begin position="33"/>
        <end position="37"/>
    </location>
    <ligand>
        <name>ATP</name>
        <dbReference type="ChEBI" id="CHEBI:30616"/>
    </ligand>
</feature>
<reference evidence="9" key="2">
    <citation type="submission" date="2022-12" db="EMBL/GenBank/DDBJ databases">
        <title>Genome analysis and biological profiling of marine Salinicoccus roseus MOSEL-ME25.</title>
        <authorList>
            <person name="Mirza F.T."/>
            <person name="Xie Y."/>
            <person name="Shinwari Z.K."/>
        </authorList>
    </citation>
    <scope>NUCLEOTIDE SEQUENCE</scope>
    <source>
        <strain evidence="9">MOSEL-ME25</strain>
    </source>
</reference>
<accession>A0ABT4YJD1</accession>
<comment type="similarity">
    <text evidence="5 6">Belongs to the ATP:guanido phosphotransferase family.</text>
</comment>
<evidence type="ECO:0000256" key="6">
    <source>
        <dbReference type="RuleBase" id="RU000505"/>
    </source>
</evidence>
<feature type="binding site" evidence="5">
    <location>
        <position position="91"/>
    </location>
    <ligand>
        <name>ATP</name>
        <dbReference type="ChEBI" id="CHEBI:30616"/>
    </ligand>
</feature>
<dbReference type="InterPro" id="IPR014746">
    <property type="entry name" value="Gln_synth/guanido_kin_cat_dom"/>
</dbReference>
<dbReference type="CDD" id="cd07930">
    <property type="entry name" value="bacterial_phosphagen_kinase"/>
    <property type="match status" value="1"/>
</dbReference>
<dbReference type="Gene3D" id="3.30.590.10">
    <property type="entry name" value="Glutamine synthetase/guanido kinase, catalytic domain"/>
    <property type="match status" value="1"/>
</dbReference>
<dbReference type="GeneID" id="77845688"/>
<evidence type="ECO:0000313" key="10">
    <source>
        <dbReference type="Proteomes" id="UP000527860"/>
    </source>
</evidence>
<dbReference type="SUPFAM" id="SSF55931">
    <property type="entry name" value="Glutamine synthetase/guanido kinase"/>
    <property type="match status" value="1"/>
</dbReference>
<dbReference type="Pfam" id="PF00217">
    <property type="entry name" value="ATP-gua_Ptrans"/>
    <property type="match status" value="1"/>
</dbReference>
<dbReference type="EMBL" id="JABEVU030000001">
    <property type="protein sequence ID" value="MDB0580937.1"/>
    <property type="molecule type" value="Genomic_DNA"/>
</dbReference>
<dbReference type="PANTHER" id="PTHR11547:SF38">
    <property type="entry name" value="ARGININE KINASE 1-RELATED"/>
    <property type="match status" value="1"/>
</dbReference>
<keyword evidence="1 5" id="KW-0808">Transferase</keyword>
<feature type="binding site" evidence="5">
    <location>
        <begin position="174"/>
        <end position="178"/>
    </location>
    <ligand>
        <name>ATP</name>
        <dbReference type="ChEBI" id="CHEBI:30616"/>
    </ligand>
</feature>
<dbReference type="PROSITE" id="PS00112">
    <property type="entry name" value="PHOSPHAGEN_KINASE"/>
    <property type="match status" value="1"/>
</dbReference>
<evidence type="ECO:0000256" key="4">
    <source>
        <dbReference type="ARBA" id="ARBA00022840"/>
    </source>
</evidence>
<dbReference type="PROSITE" id="PS51510">
    <property type="entry name" value="PHOSPHAGEN_KINASE_C"/>
    <property type="match status" value="1"/>
</dbReference>
<keyword evidence="10" id="KW-1185">Reference proteome</keyword>
<keyword evidence="7" id="KW-0175">Coiled coil</keyword>
<keyword evidence="3 5" id="KW-0418">Kinase</keyword>
<dbReference type="InterPro" id="IPR000749">
    <property type="entry name" value="ATP-guanido_PTrfase"/>
</dbReference>
<sequence>MKSRRWNRQVMMMGYDHISPWMQESEELPVEMSARVRLARNVSHLPFPYMMKGNDAIAPVLEKLEKTLTGYRRVEMSGLQFEDKALLVEKHLVSPLFTKQGLLSYISEDESVSIMVNEEDHLRIQTMGVGIPMMDLYRKADAIDDMLESEVDYAFDEKYGYLTACPTNVGTGLRASVMLHLPALTFGSRIQPLSANLSRFGFTLRGIYGEGSVPLGHIYQLSNQLTLGQTEEEIINNLDELKERIVEEEMEMRSWLESEHLLEVKDSVYRSYGLLKHAYRMPLKEAAKCLSDLKLGTDLNLIELEGFQFQKWIQLIQPAFIKMRLNEKDIEITSLEHAVEEERAALMRQLLGGE</sequence>
<dbReference type="RefSeq" id="WP_235364181.1">
    <property type="nucleotide sequence ID" value="NZ_JABEVU030000001.1"/>
</dbReference>
<evidence type="ECO:0000256" key="7">
    <source>
        <dbReference type="SAM" id="Coils"/>
    </source>
</evidence>
<protein>
    <submittedName>
        <fullName evidence="9">Protein arginine kinase</fullName>
    </submittedName>
</protein>
<feature type="coiled-coil region" evidence="7">
    <location>
        <begin position="231"/>
        <end position="258"/>
    </location>
</feature>
<name>A0ABT4YJD1_9STAP</name>
<dbReference type="GO" id="GO:0016301">
    <property type="term" value="F:kinase activity"/>
    <property type="evidence" value="ECO:0007669"/>
    <property type="project" value="UniProtKB-KW"/>
</dbReference>
<evidence type="ECO:0000259" key="8">
    <source>
        <dbReference type="PROSITE" id="PS51510"/>
    </source>
</evidence>
<gene>
    <name evidence="9" type="ORF">F7P68_0010355</name>
</gene>
<dbReference type="Proteomes" id="UP000527860">
    <property type="component" value="Unassembled WGS sequence"/>
</dbReference>
<dbReference type="PANTHER" id="PTHR11547">
    <property type="entry name" value="ARGININE OR CREATINE KINASE"/>
    <property type="match status" value="1"/>
</dbReference>
<evidence type="ECO:0000256" key="5">
    <source>
        <dbReference type="PROSITE-ProRule" id="PRU00843"/>
    </source>
</evidence>
<evidence type="ECO:0000313" key="9">
    <source>
        <dbReference type="EMBL" id="MDB0580937.1"/>
    </source>
</evidence>
<feature type="binding site" evidence="5">
    <location>
        <position position="123"/>
    </location>
    <ligand>
        <name>ATP</name>
        <dbReference type="ChEBI" id="CHEBI:30616"/>
    </ligand>
</feature>
<evidence type="ECO:0000256" key="1">
    <source>
        <dbReference type="ARBA" id="ARBA00022679"/>
    </source>
</evidence>
<evidence type="ECO:0000256" key="3">
    <source>
        <dbReference type="ARBA" id="ARBA00022777"/>
    </source>
</evidence>